<feature type="region of interest" description="Disordered" evidence="7">
    <location>
        <begin position="439"/>
        <end position="479"/>
    </location>
</feature>
<sequence>MSGGRKVDYGAIAASLELKTSSDGEISLGVSETNALRLKLGLKPLNAAESASASSARAVAERNFELARASQREARRLAEIEAELARARRRREARTELKTPAYDASEDAASWVARQRSEAPVVAKLEAERRSQLLLEQEDYSSADLEGARVAARAAEALDRGEARVLTLRDARVLDYDENKLGKVVGLNTGEDVLEVEGPEDPVSLRVGAEGKVRLADQSHLGAEALARLEGVGDGAPAALPGEGEAESRLTTGRWTARGRVVDAASSFATQRDYATADEARALFKKKKPKKQRARVRNEPLEDDVADASDRGPRARALERRKADAAAAAEDGARKRAAFDLAKEKHQARVDRGLLAGVENYDDDDDDDAELRASLAKARIINAKAKVEDDDASAKRVAATLAAAAPATAPRGGGGGDAGGLVFTDTTEFTSRLHARLEEQAAEHKDESLREKRGGEDEDVGDEAAASSSSSSSKGEDDKIDFLHKQPLAAKGMAAAMALLATSGDLKEKPTDPEVTVGRSRDQRVFTDGSTDDPKTLPDVAFKGQLKPIKLEYRDGDGRLLTRKEAYRQMCWKFHGKQPGRRKQEKAQARFNETQRSIKQSTAAGSLAILQHAQQRTGQAYVPINNNNLASNLSTIVGAADASRKRGTSSHHHHHGKKKKRPKTTEK</sequence>
<evidence type="ECO:0000313" key="8">
    <source>
        <dbReference type="EMBL" id="KAJ8599575.1"/>
    </source>
</evidence>
<gene>
    <name evidence="8" type="ORF">CTAYLR_004669</name>
</gene>
<feature type="compositionally biased region" description="Basic residues" evidence="7">
    <location>
        <begin position="645"/>
        <end position="667"/>
    </location>
</feature>
<dbReference type="AlphaFoldDB" id="A0AAD7U841"/>
<keyword evidence="5" id="KW-0539">Nucleus</keyword>
<evidence type="ECO:0008006" key="10">
    <source>
        <dbReference type="Google" id="ProtNLM"/>
    </source>
</evidence>
<feature type="coiled-coil region" evidence="6">
    <location>
        <begin position="70"/>
        <end position="97"/>
    </location>
</feature>
<proteinExistence type="inferred from homology"/>
<dbReference type="PANTHER" id="PTHR14152:SF5">
    <property type="entry name" value="U4_U6.U5 TRI-SNRNP-ASSOCIATED PROTEIN 1"/>
    <property type="match status" value="1"/>
</dbReference>
<dbReference type="InterPro" id="IPR045347">
    <property type="entry name" value="HIND"/>
</dbReference>
<feature type="compositionally biased region" description="Basic and acidic residues" evidence="7">
    <location>
        <begin position="439"/>
        <end position="455"/>
    </location>
</feature>
<keyword evidence="6" id="KW-0175">Coiled coil</keyword>
<evidence type="ECO:0000256" key="2">
    <source>
        <dbReference type="ARBA" id="ARBA00006076"/>
    </source>
</evidence>
<comment type="similarity">
    <text evidence="2">Belongs to the SNU66/SART1 family.</text>
</comment>
<evidence type="ECO:0000256" key="7">
    <source>
        <dbReference type="SAM" id="MobiDB-lite"/>
    </source>
</evidence>
<reference evidence="8" key="1">
    <citation type="submission" date="2023-01" db="EMBL/GenBank/DDBJ databases">
        <title>Metagenome sequencing of chrysophaentin producing Chrysophaeum taylorii.</title>
        <authorList>
            <person name="Davison J."/>
            <person name="Bewley C."/>
        </authorList>
    </citation>
    <scope>NUCLEOTIDE SEQUENCE</scope>
    <source>
        <strain evidence="8">NIES-1699</strain>
    </source>
</reference>
<feature type="compositionally biased region" description="Basic residues" evidence="7">
    <location>
        <begin position="285"/>
        <end position="295"/>
    </location>
</feature>
<evidence type="ECO:0000256" key="3">
    <source>
        <dbReference type="ARBA" id="ARBA00022664"/>
    </source>
</evidence>
<dbReference type="GO" id="GO:0045292">
    <property type="term" value="P:mRNA cis splicing, via spliceosome"/>
    <property type="evidence" value="ECO:0007669"/>
    <property type="project" value="TreeGrafter"/>
</dbReference>
<dbReference type="GO" id="GO:0000481">
    <property type="term" value="P:maturation of 5S rRNA"/>
    <property type="evidence" value="ECO:0007669"/>
    <property type="project" value="TreeGrafter"/>
</dbReference>
<feature type="compositionally biased region" description="Basic and acidic residues" evidence="7">
    <location>
        <begin position="308"/>
        <end position="320"/>
    </location>
</feature>
<protein>
    <recommendedName>
        <fullName evidence="10">SART-1 protein</fullName>
    </recommendedName>
</protein>
<dbReference type="PANTHER" id="PTHR14152">
    <property type="entry name" value="SQUAMOUS CELL CARCINOMA ANTIGEN RECOGNISED BY CYTOTOXIC T LYMPHOCYTES"/>
    <property type="match status" value="1"/>
</dbReference>
<evidence type="ECO:0000256" key="5">
    <source>
        <dbReference type="ARBA" id="ARBA00023242"/>
    </source>
</evidence>
<dbReference type="Pfam" id="PF03343">
    <property type="entry name" value="SART-1"/>
    <property type="match status" value="3"/>
</dbReference>
<evidence type="ECO:0000256" key="4">
    <source>
        <dbReference type="ARBA" id="ARBA00023187"/>
    </source>
</evidence>
<evidence type="ECO:0000256" key="1">
    <source>
        <dbReference type="ARBA" id="ARBA00004123"/>
    </source>
</evidence>
<keyword evidence="4" id="KW-0508">mRNA splicing</keyword>
<organism evidence="8 9">
    <name type="scientific">Chrysophaeum taylorii</name>
    <dbReference type="NCBI Taxonomy" id="2483200"/>
    <lineage>
        <taxon>Eukaryota</taxon>
        <taxon>Sar</taxon>
        <taxon>Stramenopiles</taxon>
        <taxon>Ochrophyta</taxon>
        <taxon>Pelagophyceae</taxon>
        <taxon>Pelagomonadales</taxon>
        <taxon>Pelagomonadaceae</taxon>
        <taxon>Chrysophaeum</taxon>
    </lineage>
</organism>
<keyword evidence="9" id="KW-1185">Reference proteome</keyword>
<name>A0AAD7U841_9STRA</name>
<accession>A0AAD7U841</accession>
<evidence type="ECO:0000313" key="9">
    <source>
        <dbReference type="Proteomes" id="UP001230188"/>
    </source>
</evidence>
<comment type="caution">
    <text evidence="8">The sequence shown here is derived from an EMBL/GenBank/DDBJ whole genome shotgun (WGS) entry which is preliminary data.</text>
</comment>
<dbReference type="InterPro" id="IPR005011">
    <property type="entry name" value="SNU66/SART1"/>
</dbReference>
<dbReference type="Pfam" id="PF19252">
    <property type="entry name" value="HIND"/>
    <property type="match status" value="1"/>
</dbReference>
<dbReference type="EMBL" id="JAQMWT010000552">
    <property type="protein sequence ID" value="KAJ8599575.1"/>
    <property type="molecule type" value="Genomic_DNA"/>
</dbReference>
<feature type="region of interest" description="Disordered" evidence="7">
    <location>
        <begin position="640"/>
        <end position="667"/>
    </location>
</feature>
<keyword evidence="3" id="KW-0507">mRNA processing</keyword>
<dbReference type="GO" id="GO:0046540">
    <property type="term" value="C:U4/U6 x U5 tri-snRNP complex"/>
    <property type="evidence" value="ECO:0007669"/>
    <property type="project" value="InterPro"/>
</dbReference>
<dbReference type="Proteomes" id="UP001230188">
    <property type="component" value="Unassembled WGS sequence"/>
</dbReference>
<comment type="subcellular location">
    <subcellularLocation>
        <location evidence="1">Nucleus</location>
    </subcellularLocation>
</comment>
<feature type="region of interest" description="Disordered" evidence="7">
    <location>
        <begin position="285"/>
        <end position="320"/>
    </location>
</feature>
<feature type="compositionally biased region" description="Low complexity" evidence="7">
    <location>
        <begin position="463"/>
        <end position="473"/>
    </location>
</feature>
<evidence type="ECO:0000256" key="6">
    <source>
        <dbReference type="SAM" id="Coils"/>
    </source>
</evidence>